<gene>
    <name evidence="3" type="ORF">Q7X28_14300</name>
</gene>
<evidence type="ECO:0000259" key="2">
    <source>
        <dbReference type="Pfam" id="PF01717"/>
    </source>
</evidence>
<dbReference type="Pfam" id="PF01717">
    <property type="entry name" value="Meth_synt_2"/>
    <property type="match status" value="1"/>
</dbReference>
<reference evidence="3" key="1">
    <citation type="submission" date="2023-08" db="EMBL/GenBank/DDBJ databases">
        <title>The draft genome of Tsukamurella strandjordii strain 050030.</title>
        <authorList>
            <person name="Zhao F."/>
            <person name="Feng Y."/>
            <person name="Zong Z."/>
        </authorList>
    </citation>
    <scope>NUCLEOTIDE SEQUENCE</scope>
    <source>
        <strain evidence="3">050030</strain>
    </source>
</reference>
<dbReference type="RefSeq" id="WP_305111818.1">
    <property type="nucleotide sequence ID" value="NZ_JAUTIX010000005.1"/>
</dbReference>
<sequence length="335" mass="34625">MSEALAPLAGSVTGIGSHPGTDPREASATVVGELSVPYLPELPNRGLGADMIGRSAGMLVGIGVDVSTTGYRIGVPDGRAARLIDDYLQRDLDAFEEAYEVAGRRGSGVVKTQAAGPLTLAAGLELPNGHRVPRDRGALRDIADSLAEGLAHHVADLRRRCGAEVIVQLDEPSMSAVVGGTVPALTRLDPIRGVPAPEAAELLARVCAAVDAPVLLHLCGPIEWDVVRRVPIDGALLDVTRLGVADYEGFGTLAEASTVVGLGLVPATGTQRLDPESLARMAIRLYDEIGLPRRALAGATVTPECGLSGAPDDRVRPILGACKTIAGVLGEASEE</sequence>
<dbReference type="Gene3D" id="3.20.20.210">
    <property type="match status" value="1"/>
</dbReference>
<evidence type="ECO:0000313" key="4">
    <source>
        <dbReference type="Proteomes" id="UP001178281"/>
    </source>
</evidence>
<dbReference type="SUPFAM" id="SSF51726">
    <property type="entry name" value="UROD/MetE-like"/>
    <property type="match status" value="1"/>
</dbReference>
<dbReference type="GO" id="GO:0008270">
    <property type="term" value="F:zinc ion binding"/>
    <property type="evidence" value="ECO:0007669"/>
    <property type="project" value="InterPro"/>
</dbReference>
<comment type="caution">
    <text evidence="3">The sequence shown here is derived from an EMBL/GenBank/DDBJ whole genome shotgun (WGS) entry which is preliminary data.</text>
</comment>
<protein>
    <recommendedName>
        <fullName evidence="2">Cobalamin-independent methionine synthase MetE C-terminal/archaeal domain-containing protein</fullName>
    </recommendedName>
</protein>
<name>A0AA90SHQ4_9ACTN</name>
<dbReference type="AlphaFoldDB" id="A0AA90SHQ4"/>
<dbReference type="InterPro" id="IPR038071">
    <property type="entry name" value="UROD/MetE-like_sf"/>
</dbReference>
<feature type="region of interest" description="Disordered" evidence="1">
    <location>
        <begin position="1"/>
        <end position="27"/>
    </location>
</feature>
<accession>A0AA90SHQ4</accession>
<organism evidence="3 4">
    <name type="scientific">Tsukamurella strandjordii</name>
    <dbReference type="NCBI Taxonomy" id="147577"/>
    <lineage>
        <taxon>Bacteria</taxon>
        <taxon>Bacillati</taxon>
        <taxon>Actinomycetota</taxon>
        <taxon>Actinomycetes</taxon>
        <taxon>Mycobacteriales</taxon>
        <taxon>Tsukamurellaceae</taxon>
        <taxon>Tsukamurella</taxon>
    </lineage>
</organism>
<evidence type="ECO:0000313" key="3">
    <source>
        <dbReference type="EMBL" id="MDP0399099.1"/>
    </source>
</evidence>
<dbReference type="GO" id="GO:0009086">
    <property type="term" value="P:methionine biosynthetic process"/>
    <property type="evidence" value="ECO:0007669"/>
    <property type="project" value="InterPro"/>
</dbReference>
<dbReference type="EMBL" id="JAUTIX010000005">
    <property type="protein sequence ID" value="MDP0399099.1"/>
    <property type="molecule type" value="Genomic_DNA"/>
</dbReference>
<evidence type="ECO:0000256" key="1">
    <source>
        <dbReference type="SAM" id="MobiDB-lite"/>
    </source>
</evidence>
<feature type="domain" description="Cobalamin-independent methionine synthase MetE C-terminal/archaeal" evidence="2">
    <location>
        <begin position="13"/>
        <end position="326"/>
    </location>
</feature>
<dbReference type="GO" id="GO:0003871">
    <property type="term" value="F:5-methyltetrahydropteroyltriglutamate-homocysteine S-methyltransferase activity"/>
    <property type="evidence" value="ECO:0007669"/>
    <property type="project" value="InterPro"/>
</dbReference>
<proteinExistence type="predicted"/>
<keyword evidence="4" id="KW-1185">Reference proteome</keyword>
<dbReference type="Proteomes" id="UP001178281">
    <property type="component" value="Unassembled WGS sequence"/>
</dbReference>
<dbReference type="InterPro" id="IPR002629">
    <property type="entry name" value="Met_Synth_C/arc"/>
</dbReference>